<dbReference type="InterPro" id="IPR000436">
    <property type="entry name" value="Sushi_SCR_CCP_dom"/>
</dbReference>
<dbReference type="SUPFAM" id="SSF57535">
    <property type="entry name" value="Complement control module/SCR domain"/>
    <property type="match status" value="3"/>
</dbReference>
<sequence length="357" mass="39091">MDVLLDTCGRRRVSSLLLLYLFVVKAAADCPNPHFRENMVPTNTALLMNEFLEDSEVTLECRNGYVLESGSGIMTCVDGNWTEPDLVCKKKDCGLPQPQPNMSFNISAGTLYGDTIKVVCDKGFKLSGSSFKKCYPYGWSGKASCKIVTCAKPGEVANGRSSWDSQDHPKYGESIQYVCNNGYTLIGNDSIVCRETGRYDSQPPACEEASTSTDSSATPTAHRAKSVTTSATPTASPSVRGGRDILTAEGTTTVTSTTSSLFQDKRDDAVDTNKDIGYMPVVVSVICVSLGNVQLFSLEVELQLRFAVEVQYIIKLFVYCFLYSCVYNCTLFTQVSSQEKRVSSSILLLTFQCMTYT</sequence>
<name>A0A8D0AU40_SANLU</name>
<keyword evidence="1 6" id="KW-0732">Signal</keyword>
<comment type="caution">
    <text evidence="4">Lacks conserved residue(s) required for the propagation of feature annotation.</text>
</comment>
<evidence type="ECO:0000256" key="2">
    <source>
        <dbReference type="ARBA" id="ARBA00022737"/>
    </source>
</evidence>
<evidence type="ECO:0000256" key="6">
    <source>
        <dbReference type="SAM" id="SignalP"/>
    </source>
</evidence>
<protein>
    <recommendedName>
        <fullName evidence="7">Sushi domain-containing protein</fullName>
    </recommendedName>
</protein>
<evidence type="ECO:0000256" key="5">
    <source>
        <dbReference type="SAM" id="MobiDB-lite"/>
    </source>
</evidence>
<keyword evidence="9" id="KW-1185">Reference proteome</keyword>
<feature type="domain" description="Sushi" evidence="7">
    <location>
        <begin position="91"/>
        <end position="147"/>
    </location>
</feature>
<dbReference type="Pfam" id="PF00084">
    <property type="entry name" value="Sushi"/>
    <property type="match status" value="3"/>
</dbReference>
<dbReference type="PROSITE" id="PS50923">
    <property type="entry name" value="SUSHI"/>
    <property type="match status" value="3"/>
</dbReference>
<dbReference type="PANTHER" id="PTHR45656:SF4">
    <property type="entry name" value="PROTEIN CBR-CLEC-78"/>
    <property type="match status" value="1"/>
</dbReference>
<gene>
    <name evidence="8" type="primary">im:7151449</name>
</gene>
<feature type="domain" description="Sushi" evidence="7">
    <location>
        <begin position="148"/>
        <end position="208"/>
    </location>
</feature>
<feature type="disulfide bond" evidence="4">
    <location>
        <begin position="179"/>
        <end position="206"/>
    </location>
</feature>
<evidence type="ECO:0000256" key="3">
    <source>
        <dbReference type="ARBA" id="ARBA00023157"/>
    </source>
</evidence>
<feature type="chain" id="PRO_5034082038" description="Sushi domain-containing protein" evidence="6">
    <location>
        <begin position="29"/>
        <end position="357"/>
    </location>
</feature>
<dbReference type="GeneTree" id="ENSGT00940000164219"/>
<dbReference type="Gene3D" id="2.10.70.10">
    <property type="entry name" value="Complement Module, domain 1"/>
    <property type="match status" value="3"/>
</dbReference>
<organism evidence="8 9">
    <name type="scientific">Sander lucioperca</name>
    <name type="common">Pike-perch</name>
    <name type="synonym">Perca lucioperca</name>
    <dbReference type="NCBI Taxonomy" id="283035"/>
    <lineage>
        <taxon>Eukaryota</taxon>
        <taxon>Metazoa</taxon>
        <taxon>Chordata</taxon>
        <taxon>Craniata</taxon>
        <taxon>Vertebrata</taxon>
        <taxon>Euteleostomi</taxon>
        <taxon>Actinopterygii</taxon>
        <taxon>Neopterygii</taxon>
        <taxon>Teleostei</taxon>
        <taxon>Neoteleostei</taxon>
        <taxon>Acanthomorphata</taxon>
        <taxon>Eupercaria</taxon>
        <taxon>Perciformes</taxon>
        <taxon>Percoidei</taxon>
        <taxon>Percidae</taxon>
        <taxon>Luciopercinae</taxon>
        <taxon>Sander</taxon>
    </lineage>
</organism>
<accession>A0A8D0AU40</accession>
<reference evidence="8" key="1">
    <citation type="submission" date="2025-08" db="UniProtKB">
        <authorList>
            <consortium name="Ensembl"/>
        </authorList>
    </citation>
    <scope>IDENTIFICATION</scope>
</reference>
<evidence type="ECO:0000256" key="4">
    <source>
        <dbReference type="PROSITE-ProRule" id="PRU00302"/>
    </source>
</evidence>
<dbReference type="AlphaFoldDB" id="A0A8D0AU40"/>
<dbReference type="PANTHER" id="PTHR45656">
    <property type="entry name" value="PROTEIN CBR-CLEC-78"/>
    <property type="match status" value="1"/>
</dbReference>
<evidence type="ECO:0000313" key="9">
    <source>
        <dbReference type="Proteomes" id="UP000694568"/>
    </source>
</evidence>
<reference evidence="8" key="2">
    <citation type="submission" date="2025-09" db="UniProtKB">
        <authorList>
            <consortium name="Ensembl"/>
        </authorList>
    </citation>
    <scope>IDENTIFICATION</scope>
</reference>
<feature type="disulfide bond" evidence="4">
    <location>
        <begin position="61"/>
        <end position="88"/>
    </location>
</feature>
<dbReference type="SMART" id="SM00032">
    <property type="entry name" value="CCP"/>
    <property type="match status" value="3"/>
</dbReference>
<feature type="domain" description="Sushi" evidence="7">
    <location>
        <begin position="28"/>
        <end position="90"/>
    </location>
</feature>
<dbReference type="CDD" id="cd00033">
    <property type="entry name" value="CCP"/>
    <property type="match status" value="3"/>
</dbReference>
<evidence type="ECO:0000256" key="1">
    <source>
        <dbReference type="ARBA" id="ARBA00022729"/>
    </source>
</evidence>
<dbReference type="InterPro" id="IPR051277">
    <property type="entry name" value="SEZ6_CSMD_C4BPB_Regulators"/>
</dbReference>
<keyword evidence="3 4" id="KW-1015">Disulfide bond</keyword>
<dbReference type="Ensembl" id="ENSSLUT00000059016.1">
    <property type="protein sequence ID" value="ENSSLUP00000057350.1"/>
    <property type="gene ID" value="ENSSLUG00000024717.1"/>
</dbReference>
<proteinExistence type="predicted"/>
<feature type="compositionally biased region" description="Low complexity" evidence="5">
    <location>
        <begin position="209"/>
        <end position="239"/>
    </location>
</feature>
<evidence type="ECO:0000313" key="8">
    <source>
        <dbReference type="Ensembl" id="ENSSLUP00000057350.1"/>
    </source>
</evidence>
<feature type="region of interest" description="Disordered" evidence="5">
    <location>
        <begin position="203"/>
        <end position="243"/>
    </location>
</feature>
<feature type="disulfide bond" evidence="4">
    <location>
        <begin position="150"/>
        <end position="193"/>
    </location>
</feature>
<keyword evidence="2" id="KW-0677">Repeat</keyword>
<dbReference type="InterPro" id="IPR035976">
    <property type="entry name" value="Sushi/SCR/CCP_sf"/>
</dbReference>
<dbReference type="Proteomes" id="UP000694568">
    <property type="component" value="Unplaced"/>
</dbReference>
<evidence type="ECO:0000259" key="7">
    <source>
        <dbReference type="PROSITE" id="PS50923"/>
    </source>
</evidence>
<feature type="signal peptide" evidence="6">
    <location>
        <begin position="1"/>
        <end position="28"/>
    </location>
</feature>
<keyword evidence="4" id="KW-0768">Sushi</keyword>